<dbReference type="InterPro" id="IPR002591">
    <property type="entry name" value="Phosphodiest/P_Trfase"/>
</dbReference>
<protein>
    <submittedName>
        <fullName evidence="13">12171_t:CDS:1</fullName>
    </submittedName>
</protein>
<evidence type="ECO:0000256" key="3">
    <source>
        <dbReference type="ARBA" id="ARBA00008695"/>
    </source>
</evidence>
<dbReference type="AlphaFoldDB" id="A0A9N9HU79"/>
<dbReference type="EMBL" id="CAJVPZ010021439">
    <property type="protein sequence ID" value="CAG8706550.1"/>
    <property type="molecule type" value="Genomic_DNA"/>
</dbReference>
<keyword evidence="14" id="KW-1185">Reference proteome</keyword>
<comment type="subcellular location">
    <subcellularLocation>
        <location evidence="1">Endoplasmic reticulum membrane</location>
        <topology evidence="1">Multi-pass membrane protein</topology>
    </subcellularLocation>
</comment>
<evidence type="ECO:0000256" key="6">
    <source>
        <dbReference type="ARBA" id="ARBA00022692"/>
    </source>
</evidence>
<proteinExistence type="inferred from homology"/>
<reference evidence="13" key="1">
    <citation type="submission" date="2021-06" db="EMBL/GenBank/DDBJ databases">
        <authorList>
            <person name="Kallberg Y."/>
            <person name="Tangrot J."/>
            <person name="Rosling A."/>
        </authorList>
    </citation>
    <scope>NUCLEOTIDE SEQUENCE</scope>
    <source>
        <strain evidence="13">IN212</strain>
    </source>
</reference>
<sequence>NHSECSKSPLWNDYIFNDDSDNNVYNIKYNYPWQNTVAAQFRQKDQKQSNLVSNGCWYPKTFKKAVIIIIDALRFDFAIPYLNKQFQNPVNHYYLNKLPIFNQLLTTQPSNSLLFQYVADPPTTTLQRLKALTTGTLPTFIDAGSNFAGYAIDEDNLIYQFRNLGMKIAFMGDDTWISLFPDQFDQNMTHPFPSFNVWDLHTVDNGILNLLGPTLKRGSVHDSSQWDVLIAHFLGVDHCGHRYGPDHPAMAEKLGQMDDMIRNVIRDIDNNTVVLVLGDHGMDSKGDHGGDSDDEVESTLFMYSKKRLTHDATNVLSRIYQKLDAIESHGSKSFTKRFGTWRSIPQIDLVPTLALLLGTPIPFNNLGMIIPEVFLFNSEDSDLNINDQLMNLLDVTRLNAEQVYRYTIEYSLQQPSTELSNDAIHVLRNMFENAEAKYNLLKNSPDSSLNDDLEDAIVLYMNFLKNTLFICRRLWAQFDLYLIITGISILTLTTRIASYSTICREEQMPYCTSTFYISQTSTVSSPFTLTILIAMTVFMPFIICRLLKLSGSYNGVAPLWIEFGLRGGLILSAAYWIMDNLDSNSTSSVVTGRDETKLNTTNILFNQDLKMIDIETDDMLKENSNKLDKNTNVKLKNPDRQASSSSKQSVNSQNDKKAIEILG</sequence>
<feature type="non-terminal residue" evidence="13">
    <location>
        <position position="1"/>
    </location>
</feature>
<keyword evidence="8 12" id="KW-1133">Transmembrane helix</keyword>
<dbReference type="PANTHER" id="PTHR23071:SF1">
    <property type="entry name" value="GPI ETHANOLAMINE PHOSPHATE TRANSFERASE 3"/>
    <property type="match status" value="1"/>
</dbReference>
<keyword evidence="10" id="KW-0325">Glycoprotein</keyword>
<dbReference type="GO" id="GO:0006506">
    <property type="term" value="P:GPI anchor biosynthetic process"/>
    <property type="evidence" value="ECO:0007669"/>
    <property type="project" value="UniProtKB-KW"/>
</dbReference>
<evidence type="ECO:0000313" key="13">
    <source>
        <dbReference type="EMBL" id="CAG8706550.1"/>
    </source>
</evidence>
<dbReference type="GO" id="GO:0051377">
    <property type="term" value="F:mannose-ethanolamine phosphotransferase activity"/>
    <property type="evidence" value="ECO:0007669"/>
    <property type="project" value="InterPro"/>
</dbReference>
<evidence type="ECO:0000256" key="5">
    <source>
        <dbReference type="ARBA" id="ARBA00022679"/>
    </source>
</evidence>
<organism evidence="13 14">
    <name type="scientific">Racocetra fulgida</name>
    <dbReference type="NCBI Taxonomy" id="60492"/>
    <lineage>
        <taxon>Eukaryota</taxon>
        <taxon>Fungi</taxon>
        <taxon>Fungi incertae sedis</taxon>
        <taxon>Mucoromycota</taxon>
        <taxon>Glomeromycotina</taxon>
        <taxon>Glomeromycetes</taxon>
        <taxon>Diversisporales</taxon>
        <taxon>Gigasporaceae</taxon>
        <taxon>Racocetra</taxon>
    </lineage>
</organism>
<evidence type="ECO:0000256" key="11">
    <source>
        <dbReference type="SAM" id="MobiDB-lite"/>
    </source>
</evidence>
<keyword evidence="9 12" id="KW-0472">Membrane</keyword>
<feature type="non-terminal residue" evidence="13">
    <location>
        <position position="663"/>
    </location>
</feature>
<comment type="similarity">
    <text evidence="3">Belongs to the PIGG/PIGN/PIGO family. PIGO subfamily.</text>
</comment>
<name>A0A9N9HU79_9GLOM</name>
<feature type="compositionally biased region" description="Basic and acidic residues" evidence="11">
    <location>
        <begin position="625"/>
        <end position="639"/>
    </location>
</feature>
<dbReference type="InterPro" id="IPR037675">
    <property type="entry name" value="PIG-O_N"/>
</dbReference>
<gene>
    <name evidence="13" type="ORF">RFULGI_LOCUS10632</name>
</gene>
<dbReference type="InterPro" id="IPR039524">
    <property type="entry name" value="PIGO/GPI13"/>
</dbReference>
<evidence type="ECO:0000256" key="7">
    <source>
        <dbReference type="ARBA" id="ARBA00022824"/>
    </source>
</evidence>
<accession>A0A9N9HU79</accession>
<keyword evidence="6 12" id="KW-0812">Transmembrane</keyword>
<keyword evidence="4" id="KW-0337">GPI-anchor biosynthesis</keyword>
<evidence type="ECO:0000256" key="10">
    <source>
        <dbReference type="ARBA" id="ARBA00023180"/>
    </source>
</evidence>
<evidence type="ECO:0000313" key="14">
    <source>
        <dbReference type="Proteomes" id="UP000789396"/>
    </source>
</evidence>
<feature type="compositionally biased region" description="Low complexity" evidence="11">
    <location>
        <begin position="643"/>
        <end position="653"/>
    </location>
</feature>
<feature type="compositionally biased region" description="Basic and acidic residues" evidence="11">
    <location>
        <begin position="654"/>
        <end position="663"/>
    </location>
</feature>
<comment type="pathway">
    <text evidence="2">Glycolipid biosynthesis; glycosylphosphatidylinositol-anchor biosynthesis.</text>
</comment>
<feature type="region of interest" description="Disordered" evidence="11">
    <location>
        <begin position="625"/>
        <end position="663"/>
    </location>
</feature>
<evidence type="ECO:0000256" key="8">
    <source>
        <dbReference type="ARBA" id="ARBA00022989"/>
    </source>
</evidence>
<dbReference type="PANTHER" id="PTHR23071">
    <property type="entry name" value="PHOSPHATIDYLINOSITOL GLYCAN"/>
    <property type="match status" value="1"/>
</dbReference>
<comment type="caution">
    <text evidence="13">The sequence shown here is derived from an EMBL/GenBank/DDBJ whole genome shotgun (WGS) entry which is preliminary data.</text>
</comment>
<keyword evidence="5" id="KW-0808">Transferase</keyword>
<keyword evidence="7" id="KW-0256">Endoplasmic reticulum</keyword>
<evidence type="ECO:0000256" key="2">
    <source>
        <dbReference type="ARBA" id="ARBA00004687"/>
    </source>
</evidence>
<dbReference type="Proteomes" id="UP000789396">
    <property type="component" value="Unassembled WGS sequence"/>
</dbReference>
<dbReference type="Pfam" id="PF01663">
    <property type="entry name" value="Phosphodiest"/>
    <property type="match status" value="1"/>
</dbReference>
<evidence type="ECO:0000256" key="4">
    <source>
        <dbReference type="ARBA" id="ARBA00022502"/>
    </source>
</evidence>
<evidence type="ECO:0000256" key="1">
    <source>
        <dbReference type="ARBA" id="ARBA00004477"/>
    </source>
</evidence>
<dbReference type="GO" id="GO:0005789">
    <property type="term" value="C:endoplasmic reticulum membrane"/>
    <property type="evidence" value="ECO:0007669"/>
    <property type="project" value="UniProtKB-SubCell"/>
</dbReference>
<evidence type="ECO:0000256" key="9">
    <source>
        <dbReference type="ARBA" id="ARBA00023136"/>
    </source>
</evidence>
<dbReference type="SUPFAM" id="SSF53649">
    <property type="entry name" value="Alkaline phosphatase-like"/>
    <property type="match status" value="1"/>
</dbReference>
<dbReference type="OrthoDB" id="272139at2759"/>
<dbReference type="CDD" id="cd16023">
    <property type="entry name" value="GPI_EPT_3"/>
    <property type="match status" value="1"/>
</dbReference>
<evidence type="ECO:0000256" key="12">
    <source>
        <dbReference type="SAM" id="Phobius"/>
    </source>
</evidence>
<dbReference type="InterPro" id="IPR017850">
    <property type="entry name" value="Alkaline_phosphatase_core_sf"/>
</dbReference>
<dbReference type="Gene3D" id="3.40.720.10">
    <property type="entry name" value="Alkaline Phosphatase, subunit A"/>
    <property type="match status" value="1"/>
</dbReference>
<feature type="transmembrane region" description="Helical" evidence="12">
    <location>
        <begin position="527"/>
        <end position="547"/>
    </location>
</feature>